<dbReference type="InterPro" id="IPR003018">
    <property type="entry name" value="GAF"/>
</dbReference>
<dbReference type="GO" id="GO:0005524">
    <property type="term" value="F:ATP binding"/>
    <property type="evidence" value="ECO:0007669"/>
    <property type="project" value="UniProtKB-KW"/>
</dbReference>
<dbReference type="RefSeq" id="WP_011827996.1">
    <property type="nucleotide sequence ID" value="NC_008825.1"/>
</dbReference>
<dbReference type="Pfam" id="PF25601">
    <property type="entry name" value="AAA_lid_14"/>
    <property type="match status" value="1"/>
</dbReference>
<dbReference type="InterPro" id="IPR003593">
    <property type="entry name" value="AAA+_ATPase"/>
</dbReference>
<dbReference type="InterPro" id="IPR009057">
    <property type="entry name" value="Homeodomain-like_sf"/>
</dbReference>
<sequence>MKPNASPYLGFDKDARGVKSLWERFNAGLIDTEERRDTYQQLLLHEWQRCKALGVDVAMTMGRRLSDSEFRLRMQAEQLLLETAVPIVRDVDRFLADVPGIMILIDRSGCALHISGDPRVGEFAASRTGIVVGSQWDEATAGTNGIGTALAKRQPVHVFASEHFCEGWQSWSCCAAPIFDADGHTVLGVIDYTTMASDFREQALALTVSVANSIQARMTMHRELERSRLVTAFSEAARRYPFDDMLALDHAGRLAIHTPSDRCRRIAENWASGGFEGTPAVRETFEVTAPNSESRIGTLILLAKPASYDRVFLPSNTPSSLRDAVEPVKRFGHFLTRDPDTRRMLAELERVAAADVNVLIIGETGTGKELLARQLHASSPRRAEPYIAVNCGAISEDLMESTFFGYVRGAFSGADPRGRAGYFESAKGGTLFLDEVGELPLAMQAAMLRVLEDGSYQRVGSCETQQARCRIIAATHRNLEQLVAQGRFRQDLYFRLKIVQKSIKPLRERPCDLTLLIDQFGDAMRQKHGLPTVQLPPDTRAALERYRWPGNAREVRNVIEAAVLCADGAIGLECLPPEVTRPPETSTEPVVAGTAGEGLAAVRDYERQLILGLLRKYRKVNHVASALGIARSTLYRKFAELAIDQSEFTQAGHDERPIARDGIH</sequence>
<keyword evidence="8" id="KW-1185">Reference proteome</keyword>
<evidence type="ECO:0000256" key="3">
    <source>
        <dbReference type="ARBA" id="ARBA00023015"/>
    </source>
</evidence>
<keyword evidence="5" id="KW-0804">Transcription</keyword>
<dbReference type="SUPFAM" id="SSF46689">
    <property type="entry name" value="Homeodomain-like"/>
    <property type="match status" value="1"/>
</dbReference>
<dbReference type="Pfam" id="PF00158">
    <property type="entry name" value="Sigma54_activat"/>
    <property type="match status" value="1"/>
</dbReference>
<organism evidence="7 8">
    <name type="scientific">Methylibium petroleiphilum (strain ATCC BAA-1232 / LMG 22953 / PM1)</name>
    <dbReference type="NCBI Taxonomy" id="420662"/>
    <lineage>
        <taxon>Bacteria</taxon>
        <taxon>Pseudomonadati</taxon>
        <taxon>Pseudomonadota</taxon>
        <taxon>Betaproteobacteria</taxon>
        <taxon>Burkholderiales</taxon>
        <taxon>Sphaerotilaceae</taxon>
        <taxon>Methylibium</taxon>
    </lineage>
</organism>
<accession>A2SCR9</accession>
<dbReference type="EMBL" id="CP000555">
    <property type="protein sequence ID" value="ABM93358.1"/>
    <property type="molecule type" value="Genomic_DNA"/>
</dbReference>
<proteinExistence type="predicted"/>
<reference evidence="7 8" key="1">
    <citation type="journal article" date="2007" name="J. Bacteriol.">
        <title>Whole-genome analysis of the methyl tert-butyl ether-degrading beta-proteobacterium Methylibium petroleiphilum PM1.</title>
        <authorList>
            <person name="Kane S.R."/>
            <person name="Chakicherla A.Y."/>
            <person name="Chain P.S.G."/>
            <person name="Schmidt R."/>
            <person name="Shin M.W."/>
            <person name="Legler T.C."/>
            <person name="Scow K.M."/>
            <person name="Larimer F.W."/>
            <person name="Lucas S.M."/>
            <person name="Richardson P.M."/>
            <person name="Hristova K.R."/>
        </authorList>
    </citation>
    <scope>NUCLEOTIDE SEQUENCE [LARGE SCALE GENOMIC DNA]</scope>
    <source>
        <strain evidence="8">ATCC BAA-1232 / LMG 22953 / PM1</strain>
    </source>
</reference>
<dbReference type="AlphaFoldDB" id="A2SCR9"/>
<evidence type="ECO:0000256" key="2">
    <source>
        <dbReference type="ARBA" id="ARBA00022840"/>
    </source>
</evidence>
<keyword evidence="4" id="KW-0238">DNA-binding</keyword>
<dbReference type="Gene3D" id="1.10.8.60">
    <property type="match status" value="1"/>
</dbReference>
<dbReference type="InterPro" id="IPR025662">
    <property type="entry name" value="Sigma_54_int_dom_ATP-bd_1"/>
</dbReference>
<dbReference type="Gene3D" id="3.40.50.300">
    <property type="entry name" value="P-loop containing nucleotide triphosphate hydrolases"/>
    <property type="match status" value="1"/>
</dbReference>
<dbReference type="CDD" id="cd00009">
    <property type="entry name" value="AAA"/>
    <property type="match status" value="1"/>
</dbReference>
<evidence type="ECO:0000256" key="1">
    <source>
        <dbReference type="ARBA" id="ARBA00022741"/>
    </source>
</evidence>
<evidence type="ECO:0000313" key="7">
    <source>
        <dbReference type="EMBL" id="ABM93358.1"/>
    </source>
</evidence>
<keyword evidence="1" id="KW-0547">Nucleotide-binding</keyword>
<dbReference type="SMART" id="SM00382">
    <property type="entry name" value="AAA"/>
    <property type="match status" value="1"/>
</dbReference>
<dbReference type="eggNOG" id="COG3284">
    <property type="taxonomic scope" value="Bacteria"/>
</dbReference>
<dbReference type="InterPro" id="IPR029016">
    <property type="entry name" value="GAF-like_dom_sf"/>
</dbReference>
<dbReference type="FunFam" id="3.40.50.300:FF:000006">
    <property type="entry name" value="DNA-binding transcriptional regulator NtrC"/>
    <property type="match status" value="1"/>
</dbReference>
<dbReference type="InterPro" id="IPR058031">
    <property type="entry name" value="AAA_lid_NorR"/>
</dbReference>
<dbReference type="PROSITE" id="PS50045">
    <property type="entry name" value="SIGMA54_INTERACT_4"/>
    <property type="match status" value="1"/>
</dbReference>
<protein>
    <submittedName>
        <fullName evidence="7">Sigma-54 dependent transcriptional activator</fullName>
    </submittedName>
</protein>
<dbReference type="SUPFAM" id="SSF52540">
    <property type="entry name" value="P-loop containing nucleoside triphosphate hydrolases"/>
    <property type="match status" value="1"/>
</dbReference>
<dbReference type="Proteomes" id="UP000000366">
    <property type="component" value="Chromosome"/>
</dbReference>
<dbReference type="InterPro" id="IPR027417">
    <property type="entry name" value="P-loop_NTPase"/>
</dbReference>
<gene>
    <name evidence="7" type="ordered locus">Mpe_A0396</name>
</gene>
<dbReference type="PANTHER" id="PTHR32071">
    <property type="entry name" value="TRANSCRIPTIONAL REGULATORY PROTEIN"/>
    <property type="match status" value="1"/>
</dbReference>
<dbReference type="PANTHER" id="PTHR32071:SF57">
    <property type="entry name" value="C4-DICARBOXYLATE TRANSPORT TRANSCRIPTIONAL REGULATORY PROTEIN DCTD"/>
    <property type="match status" value="1"/>
</dbReference>
<dbReference type="KEGG" id="mpt:Mpe_A0396"/>
<evidence type="ECO:0000256" key="4">
    <source>
        <dbReference type="ARBA" id="ARBA00023125"/>
    </source>
</evidence>
<evidence type="ECO:0000256" key="5">
    <source>
        <dbReference type="ARBA" id="ARBA00023163"/>
    </source>
</evidence>
<dbReference type="Gene3D" id="1.10.10.60">
    <property type="entry name" value="Homeodomain-like"/>
    <property type="match status" value="1"/>
</dbReference>
<evidence type="ECO:0000313" key="8">
    <source>
        <dbReference type="Proteomes" id="UP000000366"/>
    </source>
</evidence>
<dbReference type="PROSITE" id="PS00675">
    <property type="entry name" value="SIGMA54_INTERACT_1"/>
    <property type="match status" value="1"/>
</dbReference>
<dbReference type="GO" id="GO:0003677">
    <property type="term" value="F:DNA binding"/>
    <property type="evidence" value="ECO:0007669"/>
    <property type="project" value="UniProtKB-KW"/>
</dbReference>
<dbReference type="HOGENOM" id="CLU_000445_8_12_4"/>
<dbReference type="Pfam" id="PF01590">
    <property type="entry name" value="GAF"/>
    <property type="match status" value="1"/>
</dbReference>
<dbReference type="InterPro" id="IPR002078">
    <property type="entry name" value="Sigma_54_int"/>
</dbReference>
<keyword evidence="3" id="KW-0805">Transcription regulation</keyword>
<feature type="domain" description="Sigma-54 factor interaction" evidence="6">
    <location>
        <begin position="334"/>
        <end position="564"/>
    </location>
</feature>
<name>A2SCR9_METPP</name>
<dbReference type="GO" id="GO:0006355">
    <property type="term" value="P:regulation of DNA-templated transcription"/>
    <property type="evidence" value="ECO:0007669"/>
    <property type="project" value="InterPro"/>
</dbReference>
<dbReference type="Gene3D" id="3.30.450.40">
    <property type="match status" value="1"/>
</dbReference>
<evidence type="ECO:0000259" key="6">
    <source>
        <dbReference type="PROSITE" id="PS50045"/>
    </source>
</evidence>
<keyword evidence="2" id="KW-0067">ATP-binding</keyword>